<gene>
    <name evidence="2" type="ORF">BRETT_000030</name>
</gene>
<evidence type="ECO:0000256" key="1">
    <source>
        <dbReference type="SAM" id="Coils"/>
    </source>
</evidence>
<dbReference type="AlphaFoldDB" id="A0A871QZE9"/>
<organism evidence="2 3">
    <name type="scientific">Dekkera bruxellensis</name>
    <name type="common">Brettanomyces custersii</name>
    <dbReference type="NCBI Taxonomy" id="5007"/>
    <lineage>
        <taxon>Eukaryota</taxon>
        <taxon>Fungi</taxon>
        <taxon>Dikarya</taxon>
        <taxon>Ascomycota</taxon>
        <taxon>Saccharomycotina</taxon>
        <taxon>Pichiomycetes</taxon>
        <taxon>Pichiales</taxon>
        <taxon>Pichiaceae</taxon>
        <taxon>Brettanomyces</taxon>
    </lineage>
</organism>
<dbReference type="GeneID" id="64571956"/>
<feature type="coiled-coil region" evidence="1">
    <location>
        <begin position="512"/>
        <end position="539"/>
    </location>
</feature>
<dbReference type="InterPro" id="IPR038609">
    <property type="entry name" value="HDA1_su2/3_sf"/>
</dbReference>
<dbReference type="InterPro" id="IPR021006">
    <property type="entry name" value="Hda2/3"/>
</dbReference>
<dbReference type="RefSeq" id="XP_041134803.1">
    <property type="nucleotide sequence ID" value="XM_041278608.1"/>
</dbReference>
<keyword evidence="1" id="KW-0175">Coiled coil</keyword>
<dbReference type="Pfam" id="PF11496">
    <property type="entry name" value="HDA2-3"/>
    <property type="match status" value="1"/>
</dbReference>
<evidence type="ECO:0000313" key="2">
    <source>
        <dbReference type="EMBL" id="QOU18309.1"/>
    </source>
</evidence>
<protein>
    <recommendedName>
        <fullName evidence="4">HDA1 complex subunit 3</fullName>
    </recommendedName>
</protein>
<dbReference type="InterPro" id="IPR026216">
    <property type="entry name" value="HDA3"/>
</dbReference>
<evidence type="ECO:0000313" key="3">
    <source>
        <dbReference type="Proteomes" id="UP000663131"/>
    </source>
</evidence>
<dbReference type="GO" id="GO:0070823">
    <property type="term" value="C:HDA1 complex"/>
    <property type="evidence" value="ECO:0007669"/>
    <property type="project" value="InterPro"/>
</dbReference>
<reference evidence="2" key="2">
    <citation type="journal article" name="BMC Genomics">
        <title>New genome assemblies reveal patterns of domestication and adaptation across Brettanomyces (Dekkera) species.</title>
        <authorList>
            <person name="Roach M.J."/>
            <person name="Borneman A.R."/>
        </authorList>
    </citation>
    <scope>NUCLEOTIDE SEQUENCE</scope>
    <source>
        <strain evidence="2">UCD 2041</strain>
    </source>
</reference>
<reference evidence="2" key="1">
    <citation type="submission" date="2020-10" db="EMBL/GenBank/DDBJ databases">
        <authorList>
            <person name="Palmer J.M."/>
        </authorList>
    </citation>
    <scope>NUCLEOTIDE SEQUENCE</scope>
    <source>
        <strain evidence="2">UCD 2041</strain>
    </source>
</reference>
<dbReference type="EMBL" id="CP063131">
    <property type="protein sequence ID" value="QOU18309.1"/>
    <property type="molecule type" value="Genomic_DNA"/>
</dbReference>
<dbReference type="Proteomes" id="UP000663131">
    <property type="component" value="Chromosome 3"/>
</dbReference>
<dbReference type="KEGG" id="bbrx:BRETT_000030"/>
<accession>A0A871QZE9</accession>
<sequence>MDLKRILDAKPEPQVIDKEHFFIDPDYQISNNYKILTPMSDFQKELTDQIVSLHYSDILKFFERANDKNNDGLTSTNRKIILDSLHTMLNNDQLITSHPYLLIDHYFPKSLTNRDLPKRLAETSGKFQVLNDILNILDAAYNPRDKNDHSRDSNKNIDVGIVAREGKTLDLVNSLCTGSKCYLKRYSGVKVRDSSAKQKAHMGLHLTVHLFPSSMENLNEKDLPNNEEDENLGLDFLILFDVTADPNNEKLRKYLSSQTQILQLVPIYSVDHIALYFRNQFSDRSSDDYIRRVVAAVVSMRGSVGQLPTILKPVYTSHLKYLTDWFKQPCKTDWPLPDIPEIPIFHSKDVEHSLLTEVKFNFDNKDFLKEEAESKEESKELNLNFNFGSGKTKMVSHIVQPRYCGENEKKLDFYESKRWQKKYLTNPLNSDYYKLTGISKEIHQDEVLTHTLIYSLTMKMSALQSTNTELRMFDDTFESRMKEFAIMRREYSRMLRKAENMRKNVFSKTTAIEGLDVRIEKLKKELSMVREDVSKLVNSFSTEGEKSASKKWICLDKETVECKDNMTRIQKKVESNNTEMKYMREELIRAKKSVEESAVQFDKKKSYARQLREKIKEQSEETSTANLKKKQLEQAKENCDKARNKNIELRDRLDLTLKRLVEASSGRSRYVNYARGGLLG</sequence>
<dbReference type="OrthoDB" id="3647690at2759"/>
<dbReference type="PRINTS" id="PR02093">
    <property type="entry name" value="HDA1SUBUNIT3"/>
</dbReference>
<name>A0A871QZE9_DEKBR</name>
<proteinExistence type="predicted"/>
<feature type="coiled-coil region" evidence="1">
    <location>
        <begin position="601"/>
        <end position="659"/>
    </location>
</feature>
<evidence type="ECO:0008006" key="4">
    <source>
        <dbReference type="Google" id="ProtNLM"/>
    </source>
</evidence>
<dbReference type="Gene3D" id="3.40.50.12360">
    <property type="match status" value="1"/>
</dbReference>